<gene>
    <name evidence="1" type="ORF">F0344_19015</name>
</gene>
<protein>
    <submittedName>
        <fullName evidence="1">Uncharacterized protein</fullName>
    </submittedName>
</protein>
<evidence type="ECO:0000313" key="2">
    <source>
        <dbReference type="Proteomes" id="UP000515307"/>
    </source>
</evidence>
<sequence length="177" mass="18696">MTPDNDSAPDAPEGCGAPAHTEDRLALIDHALALPFPAGDGNTGVRDSGPGHHFLILQATQDFWDDRSAEVVEPAEQEIEDEFSRLATELTERWAEPETVELWPYLEGGEDGCEQGGEGGGAAPEPLSRLCNLAGSMQVWRVPGSGRWVGLAVGQADPEFPIWLLAAVGADSALPAG</sequence>
<dbReference type="EMBL" id="CP045702">
    <property type="protein sequence ID" value="QNE76438.1"/>
    <property type="molecule type" value="Genomic_DNA"/>
</dbReference>
<reference evidence="2" key="1">
    <citation type="submission" date="2019-10" db="EMBL/GenBank/DDBJ databases">
        <title>Antimicrobial potential of Antarctic Bacteria.</title>
        <authorList>
            <person name="Benaud N."/>
            <person name="Edwards R.J."/>
            <person name="Ferrari B.C."/>
        </authorList>
    </citation>
    <scope>NUCLEOTIDE SEQUENCE [LARGE SCALE GENOMIC DNA]</scope>
    <source>
        <strain evidence="2">NBSH44</strain>
    </source>
</reference>
<dbReference type="KEGG" id="sfiy:F0344_19015"/>
<accession>A0A7G7BM73</accession>
<organism evidence="1 2">
    <name type="scientific">Streptomyces finlayi</name>
    <dbReference type="NCBI Taxonomy" id="67296"/>
    <lineage>
        <taxon>Bacteria</taxon>
        <taxon>Bacillati</taxon>
        <taxon>Actinomycetota</taxon>
        <taxon>Actinomycetes</taxon>
        <taxon>Kitasatosporales</taxon>
        <taxon>Streptomycetaceae</taxon>
        <taxon>Streptomyces</taxon>
    </lineage>
</organism>
<dbReference type="AlphaFoldDB" id="A0A7G7BM73"/>
<proteinExistence type="predicted"/>
<evidence type="ECO:0000313" key="1">
    <source>
        <dbReference type="EMBL" id="QNE76438.1"/>
    </source>
</evidence>
<dbReference type="Proteomes" id="UP000515307">
    <property type="component" value="Chromosome"/>
</dbReference>
<name>A0A7G7BM73_9ACTN</name>
<dbReference type="RefSeq" id="WP_185299916.1">
    <property type="nucleotide sequence ID" value="NZ_CP045702.1"/>
</dbReference>
<keyword evidence="2" id="KW-1185">Reference proteome</keyword>